<gene>
    <name evidence="1" type="ORF">A3B50_03295</name>
</gene>
<evidence type="ECO:0000313" key="2">
    <source>
        <dbReference type="Proteomes" id="UP000178558"/>
    </source>
</evidence>
<name>A0A1F7J6H7_9BACT</name>
<proteinExistence type="predicted"/>
<protein>
    <submittedName>
        <fullName evidence="1">Uncharacterized protein</fullName>
    </submittedName>
</protein>
<comment type="caution">
    <text evidence="1">The sequence shown here is derived from an EMBL/GenBank/DDBJ whole genome shotgun (WGS) entry which is preliminary data.</text>
</comment>
<sequence length="140" mass="16086">MGFELVFDSLDFDIWISTEYRYGMAKQADQFRQFIEVEVLKIIQRLSETTDITEEKVQELSQLTLDLVKPGMGIEELYTNAVKLDDLHPELAPVVHAIMEAYETHFEHKAIDQVSSLIKSGNYDDAHNMVKKVLSFKMSG</sequence>
<dbReference type="AlphaFoldDB" id="A0A1F7J6H7"/>
<evidence type="ECO:0000313" key="1">
    <source>
        <dbReference type="EMBL" id="OGK51217.1"/>
    </source>
</evidence>
<dbReference type="Proteomes" id="UP000178558">
    <property type="component" value="Unassembled WGS sequence"/>
</dbReference>
<dbReference type="EMBL" id="MGAQ01000003">
    <property type="protein sequence ID" value="OGK51217.1"/>
    <property type="molecule type" value="Genomic_DNA"/>
</dbReference>
<reference evidence="1 2" key="1">
    <citation type="journal article" date="2016" name="Nat. Commun.">
        <title>Thousands of microbial genomes shed light on interconnected biogeochemical processes in an aquifer system.</title>
        <authorList>
            <person name="Anantharaman K."/>
            <person name="Brown C.T."/>
            <person name="Hug L.A."/>
            <person name="Sharon I."/>
            <person name="Castelle C.J."/>
            <person name="Probst A.J."/>
            <person name="Thomas B.C."/>
            <person name="Singh A."/>
            <person name="Wilkins M.J."/>
            <person name="Karaoz U."/>
            <person name="Brodie E.L."/>
            <person name="Williams K.H."/>
            <person name="Hubbard S.S."/>
            <person name="Banfield J.F."/>
        </authorList>
    </citation>
    <scope>NUCLEOTIDE SEQUENCE [LARGE SCALE GENOMIC DNA]</scope>
</reference>
<accession>A0A1F7J6H7</accession>
<organism evidence="1 2">
    <name type="scientific">Candidatus Roizmanbacteria bacterium RIFCSPLOWO2_01_FULL_40_42</name>
    <dbReference type="NCBI Taxonomy" id="1802066"/>
    <lineage>
        <taxon>Bacteria</taxon>
        <taxon>Candidatus Roizmaniibacteriota</taxon>
    </lineage>
</organism>